<comment type="caution">
    <text evidence="2">The sequence shown here is derived from an EMBL/GenBank/DDBJ whole genome shotgun (WGS) entry which is preliminary data.</text>
</comment>
<dbReference type="Proteomes" id="UP001642540">
    <property type="component" value="Unassembled WGS sequence"/>
</dbReference>
<reference evidence="2 3" key="1">
    <citation type="submission" date="2024-08" db="EMBL/GenBank/DDBJ databases">
        <authorList>
            <person name="Cucini C."/>
            <person name="Frati F."/>
        </authorList>
    </citation>
    <scope>NUCLEOTIDE SEQUENCE [LARGE SCALE GENOMIC DNA]</scope>
</reference>
<gene>
    <name evidence="2" type="ORF">ODALV1_LOCUS27589</name>
</gene>
<dbReference type="EMBL" id="CAXLJM020000124">
    <property type="protein sequence ID" value="CAL8138904.1"/>
    <property type="molecule type" value="Genomic_DNA"/>
</dbReference>
<organism evidence="2 3">
    <name type="scientific">Orchesella dallaii</name>
    <dbReference type="NCBI Taxonomy" id="48710"/>
    <lineage>
        <taxon>Eukaryota</taxon>
        <taxon>Metazoa</taxon>
        <taxon>Ecdysozoa</taxon>
        <taxon>Arthropoda</taxon>
        <taxon>Hexapoda</taxon>
        <taxon>Collembola</taxon>
        <taxon>Entomobryomorpha</taxon>
        <taxon>Entomobryoidea</taxon>
        <taxon>Orchesellidae</taxon>
        <taxon>Orchesellinae</taxon>
        <taxon>Orchesella</taxon>
    </lineage>
</organism>
<evidence type="ECO:0000256" key="1">
    <source>
        <dbReference type="SAM" id="Phobius"/>
    </source>
</evidence>
<sequence>MAKIYNLRLIYVLGDSSRKMSDGSWGRVQKHIPFVKLHAEHQIIVSLVRHLSHVSNVYIYSFLVSMTLELVLSIWILFDLFLSSNTHSIIEGLPVSKKGTVDLAVPMRVETMQGEWILSSSVMIIVTWLTYWFFGGVVHHAGEHLNTVTEYIRRHGLISCDSSKERRFILSIINSTAAKSGYWIGRSFHFNRIYLVALVGLIIGGSMVTVSFRPDRVSLNTYEVCNAHGQCTQIIASKSAESQIYNFLKHGQKPFPTYPPEYYTTPLPPLEDFGSGERYQKNIYIEKPACISYGVYPYTEVKLSVQCPANWKGEGTPYFLRLPLVHKPMLILDVLNSTEHPVFGVSRDMFNSSRKNGSFSECRSTDFPFYNYPYMDAFGKPPSTPPVDCFGDLVEPNRTDDCGNLAFPTLNVDGFRVEAKMMPIYVPNIAELQSVKGIVCCFEYGGFKGSEAQVQVCNLPNSTTFTKFCEMGSDRERLQVEHIQLHYRKLVERLHYQNKKGKVDSKGFIRKNEETIRDCLCKLYEPEVSLISEEHCACVGLQMLPCLPGYFTGIVEDYTLPCGAVKMPLLFKMSSDFSFVFPGEHERYKDVCVGDKFNDRFSHNDSLEYDYPCGLPNPVPSDSLNLTDCAGKPLITVRKDDCSNWNVSTPDAAKSGRMLGPLLKLKAFNYTLAGKKFVDTEEKNRAFTCCFEYQGQDFQTPEQKKYCNAPGVDAMNEGGWCGAVANNTKGMRNSTPFDSHLHEQLHTKLELTVRYHEAKMRYLWLEENKINEKWQRCMCTNMMTDVTFVDNQTYLDWVHKCIPLIVVRFLQFILRLPSTDYTI</sequence>
<name>A0ABP1RY92_9HEXA</name>
<accession>A0ABP1RY92</accession>
<protein>
    <submittedName>
        <fullName evidence="2">Uncharacterized protein</fullName>
    </submittedName>
</protein>
<proteinExistence type="predicted"/>
<feature type="transmembrane region" description="Helical" evidence="1">
    <location>
        <begin position="193"/>
        <end position="212"/>
    </location>
</feature>
<feature type="transmembrane region" description="Helical" evidence="1">
    <location>
        <begin position="57"/>
        <end position="78"/>
    </location>
</feature>
<keyword evidence="3" id="KW-1185">Reference proteome</keyword>
<keyword evidence="1" id="KW-0472">Membrane</keyword>
<evidence type="ECO:0000313" key="3">
    <source>
        <dbReference type="Proteomes" id="UP001642540"/>
    </source>
</evidence>
<keyword evidence="1" id="KW-0812">Transmembrane</keyword>
<evidence type="ECO:0000313" key="2">
    <source>
        <dbReference type="EMBL" id="CAL8138904.1"/>
    </source>
</evidence>
<keyword evidence="1" id="KW-1133">Transmembrane helix</keyword>
<feature type="transmembrane region" description="Helical" evidence="1">
    <location>
        <begin position="116"/>
        <end position="134"/>
    </location>
</feature>